<evidence type="ECO:0000313" key="1">
    <source>
        <dbReference type="EMBL" id="KAH8002166.1"/>
    </source>
</evidence>
<accession>A0ACB8FAJ9</accession>
<dbReference type="Proteomes" id="UP000827872">
    <property type="component" value="Linkage Group LG08"/>
</dbReference>
<name>A0ACB8FAJ9_9SAUR</name>
<gene>
    <name evidence="1" type="ORF">K3G42_020875</name>
</gene>
<keyword evidence="2" id="KW-1185">Reference proteome</keyword>
<dbReference type="EMBL" id="CM037621">
    <property type="protein sequence ID" value="KAH8002166.1"/>
    <property type="molecule type" value="Genomic_DNA"/>
</dbReference>
<organism evidence="1 2">
    <name type="scientific">Sphaerodactylus townsendi</name>
    <dbReference type="NCBI Taxonomy" id="933632"/>
    <lineage>
        <taxon>Eukaryota</taxon>
        <taxon>Metazoa</taxon>
        <taxon>Chordata</taxon>
        <taxon>Craniata</taxon>
        <taxon>Vertebrata</taxon>
        <taxon>Euteleostomi</taxon>
        <taxon>Lepidosauria</taxon>
        <taxon>Squamata</taxon>
        <taxon>Bifurcata</taxon>
        <taxon>Gekkota</taxon>
        <taxon>Sphaerodactylidae</taxon>
        <taxon>Sphaerodactylus</taxon>
    </lineage>
</organism>
<sequence length="165" mass="18408">MARGLNPKQDYCCICLQQYKRRQESADQIIVFSCGHLYHSLCLLSKDCGIDSKGQMRWTCFKCNASNRSGKLSETLPEMKKGTTGSLAQTSSESPLDPQQAQAFDQLCRLYRGTSRLALLTELSRDRGGEKHGLLHVSQGDAALNSVFQNETFQLHLTPPPLLNE</sequence>
<evidence type="ECO:0000313" key="2">
    <source>
        <dbReference type="Proteomes" id="UP000827872"/>
    </source>
</evidence>
<reference evidence="1" key="1">
    <citation type="submission" date="2021-08" db="EMBL/GenBank/DDBJ databases">
        <title>The first chromosome-level gecko genome reveals the dynamic sex chromosomes of Neotropical dwarf geckos (Sphaerodactylidae: Sphaerodactylus).</title>
        <authorList>
            <person name="Pinto B.J."/>
            <person name="Keating S.E."/>
            <person name="Gamble T."/>
        </authorList>
    </citation>
    <scope>NUCLEOTIDE SEQUENCE</scope>
    <source>
        <strain evidence="1">TG3544</strain>
    </source>
</reference>
<comment type="caution">
    <text evidence="1">The sequence shown here is derived from an EMBL/GenBank/DDBJ whole genome shotgun (WGS) entry which is preliminary data.</text>
</comment>
<protein>
    <submittedName>
        <fullName evidence="1">Uncharacterized protein</fullName>
    </submittedName>
</protein>
<proteinExistence type="predicted"/>